<evidence type="ECO:0000313" key="3">
    <source>
        <dbReference type="Proteomes" id="UP000321578"/>
    </source>
</evidence>
<organism evidence="2 3">
    <name type="scientific">Subsaximicrobium wynnwilliamsii</name>
    <dbReference type="NCBI Taxonomy" id="291179"/>
    <lineage>
        <taxon>Bacteria</taxon>
        <taxon>Pseudomonadati</taxon>
        <taxon>Bacteroidota</taxon>
        <taxon>Flavobacteriia</taxon>
        <taxon>Flavobacteriales</taxon>
        <taxon>Flavobacteriaceae</taxon>
        <taxon>Subsaximicrobium</taxon>
    </lineage>
</organism>
<gene>
    <name evidence="2" type="ORF">ESY86_20310</name>
</gene>
<dbReference type="EMBL" id="VORO01000065">
    <property type="protein sequence ID" value="TXD86384.1"/>
    <property type="molecule type" value="Genomic_DNA"/>
</dbReference>
<keyword evidence="3" id="KW-1185">Reference proteome</keyword>
<reference evidence="2 3" key="1">
    <citation type="submission" date="2019-08" db="EMBL/GenBank/DDBJ databases">
        <title>Genomes of Subsaximicrobium wynnwilliamsii strains.</title>
        <authorList>
            <person name="Bowman J.P."/>
        </authorList>
    </citation>
    <scope>NUCLEOTIDE SEQUENCE [LARGE SCALE GENOMIC DNA]</scope>
    <source>
        <strain evidence="2 3">2-80-2</strain>
    </source>
</reference>
<evidence type="ECO:0000256" key="1">
    <source>
        <dbReference type="SAM" id="SignalP"/>
    </source>
</evidence>
<accession>A0A5C6ZAD8</accession>
<name>A0A5C6ZAD8_9FLAO</name>
<dbReference type="RefSeq" id="WP_147088531.1">
    <property type="nucleotide sequence ID" value="NZ_VORM01000060.1"/>
</dbReference>
<sequence length="184" mass="20920">MRKILVLLLLISSFANGQKLIKKTEENKVKLDNSMKIFSSNAGYCKIYKLTENIFALHNGYMEGNKITYVDKNALDEIIKASEMINDADFGDKVELVSIEMDIEKKKIIGTAYVFTIYKNETTTDLSDLTLTEIRELMETADLNSVESDGVKVVDKVKTITSEKAHSFMTLTKKELEILIELKY</sequence>
<feature type="chain" id="PRO_5022661521" evidence="1">
    <location>
        <begin position="18"/>
        <end position="184"/>
    </location>
</feature>
<dbReference type="AlphaFoldDB" id="A0A5C6ZAD8"/>
<proteinExistence type="predicted"/>
<comment type="caution">
    <text evidence="2">The sequence shown here is derived from an EMBL/GenBank/DDBJ whole genome shotgun (WGS) entry which is preliminary data.</text>
</comment>
<dbReference type="OrthoDB" id="9970517at2"/>
<dbReference type="Proteomes" id="UP000321578">
    <property type="component" value="Unassembled WGS sequence"/>
</dbReference>
<feature type="signal peptide" evidence="1">
    <location>
        <begin position="1"/>
        <end position="17"/>
    </location>
</feature>
<protein>
    <submittedName>
        <fullName evidence="2">Uncharacterized protein</fullName>
    </submittedName>
</protein>
<keyword evidence="1" id="KW-0732">Signal</keyword>
<evidence type="ECO:0000313" key="2">
    <source>
        <dbReference type="EMBL" id="TXD86384.1"/>
    </source>
</evidence>